<dbReference type="eggNOG" id="COG0079">
    <property type="taxonomic scope" value="Bacteria"/>
</dbReference>
<proteinExistence type="predicted"/>
<dbReference type="SUPFAM" id="SSF53383">
    <property type="entry name" value="PLP-dependent transferases"/>
    <property type="match status" value="1"/>
</dbReference>
<dbReference type="InterPro" id="IPR015424">
    <property type="entry name" value="PyrdxlP-dep_Trfase"/>
</dbReference>
<dbReference type="Gene3D" id="3.90.1150.10">
    <property type="entry name" value="Aspartate Aminotransferase, domain 1"/>
    <property type="match status" value="1"/>
</dbReference>
<keyword evidence="3" id="KW-0663">Pyridoxal phosphate</keyword>
<dbReference type="STRING" id="888060.HMPREF9081_2451"/>
<dbReference type="PANTHER" id="PTHR43643:SF3">
    <property type="entry name" value="HISTIDINOL-PHOSPHATE AMINOTRANSFERASE"/>
    <property type="match status" value="1"/>
</dbReference>
<name>F5RQB5_9FIRM</name>
<dbReference type="PANTHER" id="PTHR43643">
    <property type="entry name" value="HISTIDINOL-PHOSPHATE AMINOTRANSFERASE 2"/>
    <property type="match status" value="1"/>
</dbReference>
<evidence type="ECO:0000256" key="3">
    <source>
        <dbReference type="ARBA" id="ARBA00022898"/>
    </source>
</evidence>
<dbReference type="GO" id="GO:0030170">
    <property type="term" value="F:pyridoxal phosphate binding"/>
    <property type="evidence" value="ECO:0007669"/>
    <property type="project" value="InterPro"/>
</dbReference>
<dbReference type="EMBL" id="AFHQ01000060">
    <property type="protein sequence ID" value="EGK56949.1"/>
    <property type="molecule type" value="Genomic_DNA"/>
</dbReference>
<evidence type="ECO:0000313" key="6">
    <source>
        <dbReference type="Proteomes" id="UP000004067"/>
    </source>
</evidence>
<dbReference type="EC" id="2.6.1.9" evidence="5"/>
<evidence type="ECO:0000256" key="1">
    <source>
        <dbReference type="ARBA" id="ARBA00022576"/>
    </source>
</evidence>
<dbReference type="RefSeq" id="WP_006307629.1">
    <property type="nucleotide sequence ID" value="NZ_GL892076.1"/>
</dbReference>
<sequence length="366" mass="41983">MAAGRIVPWEDIKVKTMYVNEFIKDTERVFPQEGRRAYLRYDMNENPEGLPASFVEMVKKEITPEFLSVYPEPSAFTKKYASYVGVKEDQILATNGSDMAIRYLLETFGERGKEVVTVAPSFEMYWVNCKILGYRHVPVAYENDLTMKVENILHAISENTRIVVLLNPNNPVGNTYTREEAESVIQKAKAVGALVIIDEAYHYFYEGTFLDLLQKYDNLAILRTFSKLFSIAACRLGVIIGSKEIIHYTKNAKLTFDVNSIALLFGERLLDHPEVEVELIRQEKEGKAFAMEELKKQGYFVRDCKGNYIFVEPRKDTHDLAKALEDRHKILVKTYGNGLLRKFLRISVGSKEAMQRFLEAFLPLDA</sequence>
<comment type="caution">
    <text evidence="5">The sequence shown here is derived from an EMBL/GenBank/DDBJ whole genome shotgun (WGS) entry which is preliminary data.</text>
</comment>
<dbReference type="Proteomes" id="UP000004067">
    <property type="component" value="Unassembled WGS sequence"/>
</dbReference>
<keyword evidence="2 5" id="KW-0808">Transferase</keyword>
<feature type="domain" description="Aminotransferase class I/classII large" evidence="4">
    <location>
        <begin position="69"/>
        <end position="361"/>
    </location>
</feature>
<dbReference type="InterPro" id="IPR015422">
    <property type="entry name" value="PyrdxlP-dep_Trfase_small"/>
</dbReference>
<dbReference type="GO" id="GO:0004400">
    <property type="term" value="F:histidinol-phosphate transaminase activity"/>
    <property type="evidence" value="ECO:0007669"/>
    <property type="project" value="UniProtKB-EC"/>
</dbReference>
<evidence type="ECO:0000256" key="2">
    <source>
        <dbReference type="ARBA" id="ARBA00022679"/>
    </source>
</evidence>
<dbReference type="InterPro" id="IPR050106">
    <property type="entry name" value="HistidinolP_aminotransfase"/>
</dbReference>
<keyword evidence="6" id="KW-1185">Reference proteome</keyword>
<reference evidence="5 6" key="1">
    <citation type="submission" date="2011-04" db="EMBL/GenBank/DDBJ databases">
        <authorList>
            <person name="Muzny D."/>
            <person name="Qin X."/>
            <person name="Deng J."/>
            <person name="Jiang H."/>
            <person name="Liu Y."/>
            <person name="Qu J."/>
            <person name="Song X.-Z."/>
            <person name="Zhang L."/>
            <person name="Thornton R."/>
            <person name="Coyle M."/>
            <person name="Francisco L."/>
            <person name="Jackson L."/>
            <person name="Javaid M."/>
            <person name="Korchina V."/>
            <person name="Kovar C."/>
            <person name="Mata R."/>
            <person name="Mathew T."/>
            <person name="Ngo R."/>
            <person name="Nguyen L."/>
            <person name="Nguyen N."/>
            <person name="Okwuonu G."/>
            <person name="Ongeri F."/>
            <person name="Pham C."/>
            <person name="Simmons D."/>
            <person name="Wilczek-Boney K."/>
            <person name="Hale W."/>
            <person name="Jakkamsetti A."/>
            <person name="Pham P."/>
            <person name="Ruth R."/>
            <person name="San Lucas F."/>
            <person name="Warren J."/>
            <person name="Zhang J."/>
            <person name="Zhao Z."/>
            <person name="Zhou C."/>
            <person name="Zhu D."/>
            <person name="Lee S."/>
            <person name="Bess C."/>
            <person name="Blankenburg K."/>
            <person name="Forbes L."/>
            <person name="Fu Q."/>
            <person name="Gubbala S."/>
            <person name="Hirani K."/>
            <person name="Jayaseelan J.C."/>
            <person name="Lara F."/>
            <person name="Munidasa M."/>
            <person name="Palculict T."/>
            <person name="Patil S."/>
            <person name="Pu L.-L."/>
            <person name="Saada N."/>
            <person name="Tang L."/>
            <person name="Weissenberger G."/>
            <person name="Zhu Y."/>
            <person name="Hemphill L."/>
            <person name="Shang Y."/>
            <person name="Youmans B."/>
            <person name="Ayvaz T."/>
            <person name="Ross M."/>
            <person name="Santibanez J."/>
            <person name="Aqrawi P."/>
            <person name="Gross S."/>
            <person name="Joshi V."/>
            <person name="Fowler G."/>
            <person name="Nazareth L."/>
            <person name="Reid J."/>
            <person name="Worley K."/>
            <person name="Petrosino J."/>
            <person name="Highlander S."/>
            <person name="Gibbs R."/>
        </authorList>
    </citation>
    <scope>NUCLEOTIDE SEQUENCE [LARGE SCALE GENOMIC DNA]</scope>
    <source>
        <strain evidence="5 6">DSM 2778</strain>
    </source>
</reference>
<evidence type="ECO:0000259" key="4">
    <source>
        <dbReference type="Pfam" id="PF00155"/>
    </source>
</evidence>
<dbReference type="Gene3D" id="3.40.640.10">
    <property type="entry name" value="Type I PLP-dependent aspartate aminotransferase-like (Major domain)"/>
    <property type="match status" value="1"/>
</dbReference>
<gene>
    <name evidence="5" type="ORF">HMPREF9081_2451</name>
</gene>
<dbReference type="InterPro" id="IPR004839">
    <property type="entry name" value="Aminotransferase_I/II_large"/>
</dbReference>
<keyword evidence="1 5" id="KW-0032">Aminotransferase</keyword>
<protein>
    <submittedName>
        <fullName evidence="5">Histidinol-phosphate transaminase</fullName>
        <ecNumber evidence="5">2.6.1.9</ecNumber>
    </submittedName>
</protein>
<organism evidence="5 6">
    <name type="scientific">Centipeda periodontii DSM 2778</name>
    <dbReference type="NCBI Taxonomy" id="888060"/>
    <lineage>
        <taxon>Bacteria</taxon>
        <taxon>Bacillati</taxon>
        <taxon>Bacillota</taxon>
        <taxon>Negativicutes</taxon>
        <taxon>Selenomonadales</taxon>
        <taxon>Selenomonadaceae</taxon>
        <taxon>Centipeda</taxon>
    </lineage>
</organism>
<dbReference type="AlphaFoldDB" id="F5RQB5"/>
<dbReference type="InterPro" id="IPR015421">
    <property type="entry name" value="PyrdxlP-dep_Trfase_major"/>
</dbReference>
<dbReference type="Pfam" id="PF00155">
    <property type="entry name" value="Aminotran_1_2"/>
    <property type="match status" value="1"/>
</dbReference>
<accession>F5RQB5</accession>
<dbReference type="CDD" id="cd00609">
    <property type="entry name" value="AAT_like"/>
    <property type="match status" value="1"/>
</dbReference>
<evidence type="ECO:0000313" key="5">
    <source>
        <dbReference type="EMBL" id="EGK56949.1"/>
    </source>
</evidence>
<dbReference type="HOGENOM" id="CLU_017584_3_3_9"/>